<dbReference type="AlphaFoldDB" id="A0A2P2KC87"/>
<accession>A0A2P2KC87</accession>
<organism evidence="2">
    <name type="scientific">Rhizophora mucronata</name>
    <name type="common">Asiatic mangrove</name>
    <dbReference type="NCBI Taxonomy" id="61149"/>
    <lineage>
        <taxon>Eukaryota</taxon>
        <taxon>Viridiplantae</taxon>
        <taxon>Streptophyta</taxon>
        <taxon>Embryophyta</taxon>
        <taxon>Tracheophyta</taxon>
        <taxon>Spermatophyta</taxon>
        <taxon>Magnoliopsida</taxon>
        <taxon>eudicotyledons</taxon>
        <taxon>Gunneridae</taxon>
        <taxon>Pentapetalae</taxon>
        <taxon>rosids</taxon>
        <taxon>fabids</taxon>
        <taxon>Malpighiales</taxon>
        <taxon>Rhizophoraceae</taxon>
        <taxon>Rhizophora</taxon>
    </lineage>
</organism>
<proteinExistence type="predicted"/>
<protein>
    <submittedName>
        <fullName evidence="2">Uncharacterized protein</fullName>
    </submittedName>
</protein>
<name>A0A2P2KC87_RHIMU</name>
<evidence type="ECO:0000313" key="2">
    <source>
        <dbReference type="EMBL" id="MBX03353.1"/>
    </source>
</evidence>
<feature type="region of interest" description="Disordered" evidence="1">
    <location>
        <begin position="54"/>
        <end position="92"/>
    </location>
</feature>
<evidence type="ECO:0000256" key="1">
    <source>
        <dbReference type="SAM" id="MobiDB-lite"/>
    </source>
</evidence>
<sequence>MPRADSALSIQSSNSPQRNAFTRFDFSKLYQSILASSLPRSLTGVPVLGDDTLQSASSSGSSILPGHQEPFLLRTHTIGPTQPSSAAVAPVS</sequence>
<dbReference type="EMBL" id="GGEC01022869">
    <property type="protein sequence ID" value="MBX03353.1"/>
    <property type="molecule type" value="Transcribed_RNA"/>
</dbReference>
<reference evidence="2" key="1">
    <citation type="submission" date="2018-02" db="EMBL/GenBank/DDBJ databases">
        <title>Rhizophora mucronata_Transcriptome.</title>
        <authorList>
            <person name="Meera S.P."/>
            <person name="Sreeshan A."/>
            <person name="Augustine A."/>
        </authorList>
    </citation>
    <scope>NUCLEOTIDE SEQUENCE</scope>
    <source>
        <tissue evidence="2">Leaf</tissue>
    </source>
</reference>